<dbReference type="Pfam" id="PF01969">
    <property type="entry name" value="Ni_insertion"/>
    <property type="match status" value="1"/>
</dbReference>
<sequence>MRTLYLDIFSGISGDMFLGAMVDLGVDFDALEAELKKIKLEGYTLSANRRQKCAIDGVKFDVHLAGGGEGDHSHSHSHDHSHEHSHSHDHEHSHEHSHGSGDGHGHSRNFAQISEMIHASTLSDWVKQKSVAVFQRVANAEGKIHGMPPYEVHFHEVGAVDSIVDIVGGCIALELLGKPRVRSGPVIEGTGFIMCAHGRFPIPAPATLNILAERGVAITQCEEPNELI</sequence>
<protein>
    <recommendedName>
        <fullName evidence="4">LarC family nickel insertion protein</fullName>
    </recommendedName>
</protein>
<accession>A0A382LZY4</accession>
<keyword evidence="1" id="KW-0533">Nickel</keyword>
<dbReference type="AlphaFoldDB" id="A0A382LZY4"/>
<dbReference type="InterPro" id="IPR002822">
    <property type="entry name" value="Ni_insertion"/>
</dbReference>
<evidence type="ECO:0008006" key="4">
    <source>
        <dbReference type="Google" id="ProtNLM"/>
    </source>
</evidence>
<organism evidence="3">
    <name type="scientific">marine metagenome</name>
    <dbReference type="NCBI Taxonomy" id="408172"/>
    <lineage>
        <taxon>unclassified sequences</taxon>
        <taxon>metagenomes</taxon>
        <taxon>ecological metagenomes</taxon>
    </lineage>
</organism>
<reference evidence="3" key="1">
    <citation type="submission" date="2018-05" db="EMBL/GenBank/DDBJ databases">
        <authorList>
            <person name="Lanie J.A."/>
            <person name="Ng W.-L."/>
            <person name="Kazmierczak K.M."/>
            <person name="Andrzejewski T.M."/>
            <person name="Davidsen T.M."/>
            <person name="Wayne K.J."/>
            <person name="Tettelin H."/>
            <person name="Glass J.I."/>
            <person name="Rusch D."/>
            <person name="Podicherti R."/>
            <person name="Tsui H.-C.T."/>
            <person name="Winkler M.E."/>
        </authorList>
    </citation>
    <scope>NUCLEOTIDE SEQUENCE</scope>
</reference>
<dbReference type="PANTHER" id="PTHR36566:SF1">
    <property type="entry name" value="PYRIDINIUM-3,5-BISTHIOCARBOXYLIC ACID MONONUCLEOTIDE NICKEL INSERTION PROTEIN"/>
    <property type="match status" value="1"/>
</dbReference>
<proteinExistence type="predicted"/>
<gene>
    <name evidence="3" type="ORF">METZ01_LOCUS294984</name>
</gene>
<feature type="non-terminal residue" evidence="3">
    <location>
        <position position="228"/>
    </location>
</feature>
<evidence type="ECO:0000256" key="2">
    <source>
        <dbReference type="SAM" id="MobiDB-lite"/>
    </source>
</evidence>
<feature type="region of interest" description="Disordered" evidence="2">
    <location>
        <begin position="66"/>
        <end position="108"/>
    </location>
</feature>
<evidence type="ECO:0000313" key="3">
    <source>
        <dbReference type="EMBL" id="SVC42130.1"/>
    </source>
</evidence>
<dbReference type="EMBL" id="UINC01090307">
    <property type="protein sequence ID" value="SVC42130.1"/>
    <property type="molecule type" value="Genomic_DNA"/>
</dbReference>
<feature type="compositionally biased region" description="Basic and acidic residues" evidence="2">
    <location>
        <begin position="69"/>
        <end position="105"/>
    </location>
</feature>
<dbReference type="PANTHER" id="PTHR36566">
    <property type="entry name" value="NICKEL INSERTION PROTEIN-RELATED"/>
    <property type="match status" value="1"/>
</dbReference>
<evidence type="ECO:0000256" key="1">
    <source>
        <dbReference type="ARBA" id="ARBA00022596"/>
    </source>
</evidence>
<name>A0A382LZY4_9ZZZZ</name>